<proteinExistence type="predicted"/>
<reference evidence="1 2" key="1">
    <citation type="submission" date="2012-01" db="EMBL/GenBank/DDBJ databases">
        <title>Improved High-Quality Draft sequence of Metallosphaera yellowstonensis MK1.</title>
        <authorList>
            <consortium name="US DOE Joint Genome Institute"/>
            <person name="Lucas S."/>
            <person name="Han J."/>
            <person name="Cheng J.-F."/>
            <person name="Goodwin L."/>
            <person name="Pitluck S."/>
            <person name="Peters L."/>
            <person name="Teshima H."/>
            <person name="Detter J.C."/>
            <person name="Han C."/>
            <person name="Tapia R."/>
            <person name="Land M."/>
            <person name="Hauser L."/>
            <person name="Kyrpides N."/>
            <person name="Kozubal M."/>
            <person name="Macur R.E."/>
            <person name="Jay Z."/>
            <person name="Inskeep W."/>
            <person name="Woyke T."/>
        </authorList>
    </citation>
    <scope>NUCLEOTIDE SEQUENCE [LARGE SCALE GENOMIC DNA]</scope>
    <source>
        <strain evidence="1 2">MK1</strain>
    </source>
</reference>
<sequence length="46" mass="5761">MSNIIHWSKHDENVIKRFELVFPFYMFEQWLELLEGNRYAIKPYRA</sequence>
<evidence type="ECO:0000313" key="1">
    <source>
        <dbReference type="EMBL" id="EHP71225.1"/>
    </source>
</evidence>
<dbReference type="AlphaFoldDB" id="H2C0G3"/>
<name>H2C0G3_9CREN</name>
<dbReference type="Proteomes" id="UP000003980">
    <property type="component" value="Unassembled WGS sequence"/>
</dbReference>
<gene>
    <name evidence="1" type="ORF">MetMK1DRAFT_00000340</name>
</gene>
<evidence type="ECO:0000313" key="2">
    <source>
        <dbReference type="Proteomes" id="UP000003980"/>
    </source>
</evidence>
<keyword evidence="2" id="KW-1185">Reference proteome</keyword>
<accession>H2C0G3</accession>
<dbReference type="STRING" id="671065.MetMK1DRAFT_00000340"/>
<dbReference type="EMBL" id="JH597755">
    <property type="protein sequence ID" value="EHP71225.1"/>
    <property type="molecule type" value="Genomic_DNA"/>
</dbReference>
<protein>
    <submittedName>
        <fullName evidence="1">Uncharacterized protein</fullName>
    </submittedName>
</protein>
<dbReference type="HOGENOM" id="CLU_3178661_0_0_2"/>
<organism evidence="1 2">
    <name type="scientific">Metallosphaera yellowstonensis MK1</name>
    <dbReference type="NCBI Taxonomy" id="671065"/>
    <lineage>
        <taxon>Archaea</taxon>
        <taxon>Thermoproteota</taxon>
        <taxon>Thermoprotei</taxon>
        <taxon>Sulfolobales</taxon>
        <taxon>Sulfolobaceae</taxon>
        <taxon>Metallosphaera</taxon>
    </lineage>
</organism>